<proteinExistence type="predicted"/>
<dbReference type="AlphaFoldDB" id="A0A7J0FZA1"/>
<dbReference type="EMBL" id="BJWL01000016">
    <property type="protein sequence ID" value="GFZ03480.1"/>
    <property type="molecule type" value="Genomic_DNA"/>
</dbReference>
<evidence type="ECO:0000313" key="2">
    <source>
        <dbReference type="EMBL" id="GFZ03480.1"/>
    </source>
</evidence>
<gene>
    <name evidence="2" type="ORF">Acr_16g0001040</name>
</gene>
<comment type="caution">
    <text evidence="2">The sequence shown here is derived from an EMBL/GenBank/DDBJ whole genome shotgun (WGS) entry which is preliminary data.</text>
</comment>
<name>A0A7J0FZA1_9ERIC</name>
<reference evidence="2 3" key="1">
    <citation type="submission" date="2019-07" db="EMBL/GenBank/DDBJ databases">
        <title>De Novo Assembly of kiwifruit Actinidia rufa.</title>
        <authorList>
            <person name="Sugita-Konishi S."/>
            <person name="Sato K."/>
            <person name="Mori E."/>
            <person name="Abe Y."/>
            <person name="Kisaki G."/>
            <person name="Hamano K."/>
            <person name="Suezawa K."/>
            <person name="Otani M."/>
            <person name="Fukuda T."/>
            <person name="Manabe T."/>
            <person name="Gomi K."/>
            <person name="Tabuchi M."/>
            <person name="Akimitsu K."/>
            <person name="Kataoka I."/>
        </authorList>
    </citation>
    <scope>NUCLEOTIDE SEQUENCE [LARGE SCALE GENOMIC DNA]</scope>
    <source>
        <strain evidence="3">cv. Fuchu</strain>
    </source>
</reference>
<keyword evidence="3" id="KW-1185">Reference proteome</keyword>
<protein>
    <submittedName>
        <fullName evidence="2">Uncharacterized protein</fullName>
    </submittedName>
</protein>
<sequence length="161" mass="18224">MANIKNNPETEKGKKKLCSWIWGMKLKVTPNTFAEIFEITREENPEFEFPDVGMPDLAVVSQELMLDGDDWDASNKRGFVPFTGFLTELFKKSGIHIPLDFIRIEPEGAIDKSSLSRSEGQKKKRKLEEGASEESSMGMVELKEAILDLGRQMVPKCLNLE</sequence>
<evidence type="ECO:0000313" key="3">
    <source>
        <dbReference type="Proteomes" id="UP000585474"/>
    </source>
</evidence>
<feature type="region of interest" description="Disordered" evidence="1">
    <location>
        <begin position="112"/>
        <end position="136"/>
    </location>
</feature>
<organism evidence="2 3">
    <name type="scientific">Actinidia rufa</name>
    <dbReference type="NCBI Taxonomy" id="165716"/>
    <lineage>
        <taxon>Eukaryota</taxon>
        <taxon>Viridiplantae</taxon>
        <taxon>Streptophyta</taxon>
        <taxon>Embryophyta</taxon>
        <taxon>Tracheophyta</taxon>
        <taxon>Spermatophyta</taxon>
        <taxon>Magnoliopsida</taxon>
        <taxon>eudicotyledons</taxon>
        <taxon>Gunneridae</taxon>
        <taxon>Pentapetalae</taxon>
        <taxon>asterids</taxon>
        <taxon>Ericales</taxon>
        <taxon>Actinidiaceae</taxon>
        <taxon>Actinidia</taxon>
    </lineage>
</organism>
<dbReference type="Proteomes" id="UP000585474">
    <property type="component" value="Unassembled WGS sequence"/>
</dbReference>
<evidence type="ECO:0000256" key="1">
    <source>
        <dbReference type="SAM" id="MobiDB-lite"/>
    </source>
</evidence>
<accession>A0A7J0FZA1</accession>